<keyword evidence="2" id="KW-0732">Signal</keyword>
<dbReference type="Proteomes" id="UP000046395">
    <property type="component" value="Unassembled WGS sequence"/>
</dbReference>
<feature type="region of interest" description="Disordered" evidence="1">
    <location>
        <begin position="41"/>
        <end position="77"/>
    </location>
</feature>
<accession>A0A5S6R2H9</accession>
<feature type="signal peptide" evidence="2">
    <location>
        <begin position="1"/>
        <end position="20"/>
    </location>
</feature>
<keyword evidence="3" id="KW-1185">Reference proteome</keyword>
<sequence length="98" mass="11860">MRLLLFCFLLVAVILLSVSALPTFAGATNVLTFYEQHAIEKRHSHHHHHQPHHHHHHHGPHYGHHHHRPHYPYHGHHHHHYRPHGYFPRHPFYRLVGR</sequence>
<name>A0A5S6R2H9_TRIMR</name>
<feature type="chain" id="PRO_5024303508" evidence="2">
    <location>
        <begin position="21"/>
        <end position="98"/>
    </location>
</feature>
<evidence type="ECO:0000313" key="4">
    <source>
        <dbReference type="WBParaSite" id="TMUE_3000013519.1"/>
    </source>
</evidence>
<reference evidence="4" key="1">
    <citation type="submission" date="2019-12" db="UniProtKB">
        <authorList>
            <consortium name="WormBaseParasite"/>
        </authorList>
    </citation>
    <scope>IDENTIFICATION</scope>
</reference>
<dbReference type="WBParaSite" id="TMUE_3000013519.1">
    <property type="protein sequence ID" value="TMUE_3000013519.1"/>
    <property type="gene ID" value="WBGene00291838"/>
</dbReference>
<proteinExistence type="predicted"/>
<evidence type="ECO:0000256" key="2">
    <source>
        <dbReference type="SAM" id="SignalP"/>
    </source>
</evidence>
<organism evidence="3 4">
    <name type="scientific">Trichuris muris</name>
    <name type="common">Mouse whipworm</name>
    <dbReference type="NCBI Taxonomy" id="70415"/>
    <lineage>
        <taxon>Eukaryota</taxon>
        <taxon>Metazoa</taxon>
        <taxon>Ecdysozoa</taxon>
        <taxon>Nematoda</taxon>
        <taxon>Enoplea</taxon>
        <taxon>Dorylaimia</taxon>
        <taxon>Trichinellida</taxon>
        <taxon>Trichuridae</taxon>
        <taxon>Trichuris</taxon>
    </lineage>
</organism>
<dbReference type="AlphaFoldDB" id="A0A5S6R2H9"/>
<evidence type="ECO:0000256" key="1">
    <source>
        <dbReference type="SAM" id="MobiDB-lite"/>
    </source>
</evidence>
<protein>
    <submittedName>
        <fullName evidence="4">Histidine-rich glycoprotein</fullName>
    </submittedName>
</protein>
<evidence type="ECO:0000313" key="3">
    <source>
        <dbReference type="Proteomes" id="UP000046395"/>
    </source>
</evidence>